<accession>E8RUM9</accession>
<dbReference type="GO" id="GO:0043565">
    <property type="term" value="F:sequence-specific DNA binding"/>
    <property type="evidence" value="ECO:0007669"/>
    <property type="project" value="InterPro"/>
</dbReference>
<sequence>MTLRFEFIPPSPPLAALIRQHQIIRLSFKATETVPAKPYWPRPSASLAFYSRDPEWIKPLGALELRRKPRASLIGQPTRTTLRQGGRDFSVYQIEFQPGAVHILTGLAIHELTDADLDAEAVFPPDFGALIREIEDTEDARQMIRAAESWILRHHHRRNREMTACDAVALQLLQSPTTEIDRVARRHGVGTRQLRRAFQERMGVSPKLFARIARFDQLVRLSNRFPTHDWLSLAVYAGYYDYHHLRHDFRDFCGMAPNAFRAVEAGSPERKFGFLED</sequence>
<organism evidence="5 6">
    <name type="scientific">Asticcacaulis excentricus (strain ATCC 15261 / DSM 4724 / KCTC 12464 / NCIMB 9791 / VKM B-1370 / CB 48)</name>
    <dbReference type="NCBI Taxonomy" id="573065"/>
    <lineage>
        <taxon>Bacteria</taxon>
        <taxon>Pseudomonadati</taxon>
        <taxon>Pseudomonadota</taxon>
        <taxon>Alphaproteobacteria</taxon>
        <taxon>Caulobacterales</taxon>
        <taxon>Caulobacteraceae</taxon>
        <taxon>Asticcacaulis</taxon>
    </lineage>
</organism>
<dbReference type="STRING" id="573065.Astex_3524"/>
<dbReference type="InterPro" id="IPR050204">
    <property type="entry name" value="AraC_XylS_family_regulators"/>
</dbReference>
<feature type="domain" description="HTH araC/xylS-type" evidence="4">
    <location>
        <begin position="162"/>
        <end position="263"/>
    </location>
</feature>
<dbReference type="SMART" id="SM00342">
    <property type="entry name" value="HTH_ARAC"/>
    <property type="match status" value="1"/>
</dbReference>
<dbReference type="InterPro" id="IPR046532">
    <property type="entry name" value="DUF6597"/>
</dbReference>
<dbReference type="Gene3D" id="1.10.10.60">
    <property type="entry name" value="Homeodomain-like"/>
    <property type="match status" value="1"/>
</dbReference>
<evidence type="ECO:0000259" key="4">
    <source>
        <dbReference type="PROSITE" id="PS01124"/>
    </source>
</evidence>
<dbReference type="AlphaFoldDB" id="E8RUM9"/>
<proteinExistence type="predicted"/>
<gene>
    <name evidence="5" type="ordered locus">Astex_3524</name>
</gene>
<dbReference type="RefSeq" id="WP_013480968.1">
    <property type="nucleotide sequence ID" value="NC_014817.1"/>
</dbReference>
<dbReference type="KEGG" id="aex:Astex_3524"/>
<evidence type="ECO:0000313" key="5">
    <source>
        <dbReference type="EMBL" id="ADU15154.1"/>
    </source>
</evidence>
<dbReference type="Pfam" id="PF12833">
    <property type="entry name" value="HTH_18"/>
    <property type="match status" value="1"/>
</dbReference>
<dbReference type="GO" id="GO:0003700">
    <property type="term" value="F:DNA-binding transcription factor activity"/>
    <property type="evidence" value="ECO:0007669"/>
    <property type="project" value="InterPro"/>
</dbReference>
<dbReference type="PROSITE" id="PS01124">
    <property type="entry name" value="HTH_ARAC_FAMILY_2"/>
    <property type="match status" value="1"/>
</dbReference>
<evidence type="ECO:0000256" key="3">
    <source>
        <dbReference type="ARBA" id="ARBA00023163"/>
    </source>
</evidence>
<reference evidence="6" key="1">
    <citation type="submission" date="2010-12" db="EMBL/GenBank/DDBJ databases">
        <title>Complete sequence of chromosome 2 of Asticcacaulis excentricus CB 48.</title>
        <authorList>
            <consortium name="US DOE Joint Genome Institute"/>
            <person name="Lucas S."/>
            <person name="Copeland A."/>
            <person name="Lapidus A."/>
            <person name="Cheng J.-F."/>
            <person name="Bruce D."/>
            <person name="Goodwin L."/>
            <person name="Pitluck S."/>
            <person name="Teshima H."/>
            <person name="Davenport K."/>
            <person name="Detter J.C."/>
            <person name="Han C."/>
            <person name="Tapia R."/>
            <person name="Land M."/>
            <person name="Hauser L."/>
            <person name="Jeffries C."/>
            <person name="Kyrpides N."/>
            <person name="Ivanova N."/>
            <person name="Ovchinnikova G."/>
            <person name="Brun Y.V."/>
            <person name="Woyke T."/>
        </authorList>
    </citation>
    <scope>NUCLEOTIDE SEQUENCE [LARGE SCALE GENOMIC DNA]</scope>
    <source>
        <strain evidence="6">ATCC 15261 / DSM 4724 / KCTC 12464 / NCIMB 9791 / VKM B-1370 / CB 48</strain>
    </source>
</reference>
<evidence type="ECO:0000313" key="6">
    <source>
        <dbReference type="Proteomes" id="UP000001492"/>
    </source>
</evidence>
<protein>
    <submittedName>
        <fullName evidence="5">Transcriptional regulator, AraC family</fullName>
    </submittedName>
</protein>
<name>E8RUM9_ASTEC</name>
<keyword evidence="6" id="KW-1185">Reference proteome</keyword>
<evidence type="ECO:0000256" key="2">
    <source>
        <dbReference type="ARBA" id="ARBA00023125"/>
    </source>
</evidence>
<dbReference type="Proteomes" id="UP000001492">
    <property type="component" value="Chromosome 2"/>
</dbReference>
<dbReference type="HOGENOM" id="CLU_066193_1_1_5"/>
<evidence type="ECO:0000256" key="1">
    <source>
        <dbReference type="ARBA" id="ARBA00023015"/>
    </source>
</evidence>
<dbReference type="EMBL" id="CP002396">
    <property type="protein sequence ID" value="ADU15154.1"/>
    <property type="molecule type" value="Genomic_DNA"/>
</dbReference>
<keyword evidence="2" id="KW-0238">DNA-binding</keyword>
<dbReference type="Pfam" id="PF20240">
    <property type="entry name" value="DUF6597"/>
    <property type="match status" value="1"/>
</dbReference>
<keyword evidence="1" id="KW-0805">Transcription regulation</keyword>
<dbReference type="OrthoDB" id="2559672at2"/>
<keyword evidence="3" id="KW-0804">Transcription</keyword>
<dbReference type="eggNOG" id="COG2207">
    <property type="taxonomic scope" value="Bacteria"/>
</dbReference>
<dbReference type="InterPro" id="IPR018060">
    <property type="entry name" value="HTH_AraC"/>
</dbReference>
<dbReference type="PANTHER" id="PTHR46796">
    <property type="entry name" value="HTH-TYPE TRANSCRIPTIONAL ACTIVATOR RHAS-RELATED"/>
    <property type="match status" value="1"/>
</dbReference>